<evidence type="ECO:0000256" key="9">
    <source>
        <dbReference type="ARBA" id="ARBA00023136"/>
    </source>
</evidence>
<keyword evidence="5" id="KW-0677">Repeat</keyword>
<dbReference type="GO" id="GO:0005524">
    <property type="term" value="F:ATP binding"/>
    <property type="evidence" value="ECO:0007669"/>
    <property type="project" value="UniProtKB-KW"/>
</dbReference>
<dbReference type="InterPro" id="IPR011527">
    <property type="entry name" value="ABC1_TM_dom"/>
</dbReference>
<feature type="domain" description="ABC transmembrane type-1" evidence="12">
    <location>
        <begin position="24"/>
        <end position="308"/>
    </location>
</feature>
<organism evidence="13 14">
    <name type="scientific">Leptotrombidium deliense</name>
    <dbReference type="NCBI Taxonomy" id="299467"/>
    <lineage>
        <taxon>Eukaryota</taxon>
        <taxon>Metazoa</taxon>
        <taxon>Ecdysozoa</taxon>
        <taxon>Arthropoda</taxon>
        <taxon>Chelicerata</taxon>
        <taxon>Arachnida</taxon>
        <taxon>Acari</taxon>
        <taxon>Acariformes</taxon>
        <taxon>Trombidiformes</taxon>
        <taxon>Prostigmata</taxon>
        <taxon>Anystina</taxon>
        <taxon>Parasitengona</taxon>
        <taxon>Trombiculoidea</taxon>
        <taxon>Trombiculidae</taxon>
        <taxon>Leptotrombidium</taxon>
    </lineage>
</organism>
<evidence type="ECO:0000313" key="13">
    <source>
        <dbReference type="EMBL" id="RWS21741.1"/>
    </source>
</evidence>
<dbReference type="CDD" id="cd03250">
    <property type="entry name" value="ABCC_MRP_domain1"/>
    <property type="match status" value="1"/>
</dbReference>
<dbReference type="AlphaFoldDB" id="A0A443S2N7"/>
<evidence type="ECO:0000259" key="11">
    <source>
        <dbReference type="PROSITE" id="PS50893"/>
    </source>
</evidence>
<dbReference type="InterPro" id="IPR003439">
    <property type="entry name" value="ABC_transporter-like_ATP-bd"/>
</dbReference>
<dbReference type="SUPFAM" id="SSF90123">
    <property type="entry name" value="ABC transporter transmembrane region"/>
    <property type="match status" value="1"/>
</dbReference>
<evidence type="ECO:0000256" key="5">
    <source>
        <dbReference type="ARBA" id="ARBA00022737"/>
    </source>
</evidence>
<keyword evidence="4 10" id="KW-0812">Transmembrane</keyword>
<keyword evidence="8 10" id="KW-1133">Transmembrane helix</keyword>
<dbReference type="SUPFAM" id="SSF52540">
    <property type="entry name" value="P-loop containing nucleoside triphosphate hydrolases"/>
    <property type="match status" value="1"/>
</dbReference>
<keyword evidence="3" id="KW-0813">Transport</keyword>
<feature type="transmembrane region" description="Helical" evidence="10">
    <location>
        <begin position="142"/>
        <end position="161"/>
    </location>
</feature>
<feature type="transmembrane region" description="Helical" evidence="10">
    <location>
        <begin position="249"/>
        <end position="272"/>
    </location>
</feature>
<dbReference type="GO" id="GO:0140359">
    <property type="term" value="F:ABC-type transporter activity"/>
    <property type="evidence" value="ECO:0007669"/>
    <property type="project" value="InterPro"/>
</dbReference>
<keyword evidence="6" id="KW-0547">Nucleotide-binding</keyword>
<evidence type="ECO:0000256" key="10">
    <source>
        <dbReference type="SAM" id="Phobius"/>
    </source>
</evidence>
<name>A0A443S2N7_9ACAR</name>
<dbReference type="EMBL" id="NCKV01011041">
    <property type="protein sequence ID" value="RWS21741.1"/>
    <property type="molecule type" value="Genomic_DNA"/>
</dbReference>
<protein>
    <submittedName>
        <fullName evidence="13">Multidrug resistance-associated protein 4-like protein</fullName>
    </submittedName>
</protein>
<dbReference type="InterPro" id="IPR036640">
    <property type="entry name" value="ABC1_TM_sf"/>
</dbReference>
<feature type="transmembrane region" description="Helical" evidence="10">
    <location>
        <begin position="65"/>
        <end position="89"/>
    </location>
</feature>
<evidence type="ECO:0000256" key="4">
    <source>
        <dbReference type="ARBA" id="ARBA00022692"/>
    </source>
</evidence>
<dbReference type="GO" id="GO:0016020">
    <property type="term" value="C:membrane"/>
    <property type="evidence" value="ECO:0007669"/>
    <property type="project" value="UniProtKB-SubCell"/>
</dbReference>
<gene>
    <name evidence="13" type="ORF">B4U80_00779</name>
</gene>
<dbReference type="InterPro" id="IPR017871">
    <property type="entry name" value="ABC_transporter-like_CS"/>
</dbReference>
<evidence type="ECO:0000256" key="2">
    <source>
        <dbReference type="ARBA" id="ARBA00009726"/>
    </source>
</evidence>
<feature type="transmembrane region" description="Helical" evidence="10">
    <location>
        <begin position="167"/>
        <end position="185"/>
    </location>
</feature>
<dbReference type="OrthoDB" id="6500128at2759"/>
<dbReference type="Gene3D" id="1.20.1560.10">
    <property type="entry name" value="ABC transporter type 1, transmembrane domain"/>
    <property type="match status" value="1"/>
</dbReference>
<dbReference type="Pfam" id="PF00005">
    <property type="entry name" value="ABC_tran"/>
    <property type="match status" value="1"/>
</dbReference>
<feature type="non-terminal residue" evidence="13">
    <location>
        <position position="537"/>
    </location>
</feature>
<dbReference type="InterPro" id="IPR050173">
    <property type="entry name" value="ABC_transporter_C-like"/>
</dbReference>
<evidence type="ECO:0000256" key="1">
    <source>
        <dbReference type="ARBA" id="ARBA00004141"/>
    </source>
</evidence>
<dbReference type="STRING" id="299467.A0A443S2N7"/>
<dbReference type="PANTHER" id="PTHR24223">
    <property type="entry name" value="ATP-BINDING CASSETTE SUB-FAMILY C"/>
    <property type="match status" value="1"/>
</dbReference>
<evidence type="ECO:0000256" key="3">
    <source>
        <dbReference type="ARBA" id="ARBA00022448"/>
    </source>
</evidence>
<dbReference type="PROSITE" id="PS50929">
    <property type="entry name" value="ABC_TM1F"/>
    <property type="match status" value="1"/>
</dbReference>
<accession>A0A443S2N7</accession>
<dbReference type="GO" id="GO:0016887">
    <property type="term" value="F:ATP hydrolysis activity"/>
    <property type="evidence" value="ECO:0007669"/>
    <property type="project" value="InterPro"/>
</dbReference>
<dbReference type="PROSITE" id="PS50893">
    <property type="entry name" value="ABC_TRANSPORTER_2"/>
    <property type="match status" value="1"/>
</dbReference>
<evidence type="ECO:0000313" key="14">
    <source>
        <dbReference type="Proteomes" id="UP000288716"/>
    </source>
</evidence>
<evidence type="ECO:0000256" key="6">
    <source>
        <dbReference type="ARBA" id="ARBA00022741"/>
    </source>
</evidence>
<evidence type="ECO:0000256" key="8">
    <source>
        <dbReference type="ARBA" id="ARBA00022989"/>
    </source>
</evidence>
<keyword evidence="7" id="KW-0067">ATP-binding</keyword>
<keyword evidence="14" id="KW-1185">Reference proteome</keyword>
<feature type="transmembrane region" description="Helical" evidence="10">
    <location>
        <begin position="21"/>
        <end position="45"/>
    </location>
</feature>
<reference evidence="13 14" key="1">
    <citation type="journal article" date="2018" name="Gigascience">
        <title>Genomes of trombidid mites reveal novel predicted allergens and laterally-transferred genes associated with secondary metabolism.</title>
        <authorList>
            <person name="Dong X."/>
            <person name="Chaisiri K."/>
            <person name="Xia D."/>
            <person name="Armstrong S.D."/>
            <person name="Fang Y."/>
            <person name="Donnelly M.J."/>
            <person name="Kadowaki T."/>
            <person name="McGarry J.W."/>
            <person name="Darby A.C."/>
            <person name="Makepeace B.L."/>
        </authorList>
    </citation>
    <scope>NUCLEOTIDE SEQUENCE [LARGE SCALE GENOMIC DNA]</scope>
    <source>
        <strain evidence="13">UoL-UT</strain>
    </source>
</reference>
<evidence type="ECO:0000259" key="12">
    <source>
        <dbReference type="PROSITE" id="PS50929"/>
    </source>
</evidence>
<sequence length="537" mass="60267">MKLGGKASLLRAVVKMFWMPYLCIGLLLFLMQAIQILQTLSMGWMLRSLTLLPSSENKSQLQSEIYIYAAGICISQMVYVIGMNPYYFLTVKIGMQIRIACCSLIYRKAVRLSKSAFADTTAGQIVNLLSNDVNRFDICPIYPFYMIVGPLQTVVVVYILWPYFGDAVLYGVAILLLYIPLQAFMGKTFSILRSKAAVLTDERVRLMNEFIPAMRVIKMYAWEKPFATLVDMARRREISKIRYSATLRAINLGLFNVAAKIILFVVYIIHVFRGGQLSAESVFVAMSLINQIRLSTTLFLPYAISTGAEAFISFKRIKKFLLLPEKEDQTNIERSTFITRSVESEVVFQNVSSSWTKTANVTQNERTLSKLSFHAKSGELMAIVGTVGAGKTSILMTILGELHVIGGTISTKGRISYASQEPWTFAGSVRENIVYGSEFDQAKYKKVIEVCALQTDLSLFPNGDCTFVGERGVSLSGGQRARINLARCLYHDSDIYLLDDPLSAVDAAVAKHIFERSIQHYLKNKIVILVTHQLQFI</sequence>
<dbReference type="FunFam" id="1.20.1560.10:FF:000026">
    <property type="entry name" value="Multidrug resistance-associated protein lethal(2)03659"/>
    <property type="match status" value="1"/>
</dbReference>
<dbReference type="InterPro" id="IPR003593">
    <property type="entry name" value="AAA+_ATPase"/>
</dbReference>
<dbReference type="VEuPathDB" id="VectorBase:LDEU010299"/>
<dbReference type="Pfam" id="PF00664">
    <property type="entry name" value="ABC_membrane"/>
    <property type="match status" value="1"/>
</dbReference>
<comment type="similarity">
    <text evidence="2">Belongs to the ABC transporter superfamily. ABCC family. Conjugate transporter (TC 3.A.1.208) subfamily.</text>
</comment>
<dbReference type="Gene3D" id="3.40.50.300">
    <property type="entry name" value="P-loop containing nucleotide triphosphate hydrolases"/>
    <property type="match status" value="1"/>
</dbReference>
<dbReference type="PROSITE" id="PS00211">
    <property type="entry name" value="ABC_TRANSPORTER_1"/>
    <property type="match status" value="1"/>
</dbReference>
<keyword evidence="9 10" id="KW-0472">Membrane</keyword>
<proteinExistence type="inferred from homology"/>
<dbReference type="Proteomes" id="UP000288716">
    <property type="component" value="Unassembled WGS sequence"/>
</dbReference>
<comment type="subcellular location">
    <subcellularLocation>
        <location evidence="1">Membrane</location>
        <topology evidence="1">Multi-pass membrane protein</topology>
    </subcellularLocation>
</comment>
<feature type="transmembrane region" description="Helical" evidence="10">
    <location>
        <begin position="292"/>
        <end position="312"/>
    </location>
</feature>
<dbReference type="SMART" id="SM00382">
    <property type="entry name" value="AAA"/>
    <property type="match status" value="1"/>
</dbReference>
<dbReference type="FunFam" id="3.40.50.300:FF:000973">
    <property type="entry name" value="Multidrug resistance-associated protein 4"/>
    <property type="match status" value="1"/>
</dbReference>
<dbReference type="PANTHER" id="PTHR24223:SF456">
    <property type="entry name" value="MULTIDRUG RESISTANCE-ASSOCIATED PROTEIN LETHAL(2)03659"/>
    <property type="match status" value="1"/>
</dbReference>
<dbReference type="InterPro" id="IPR027417">
    <property type="entry name" value="P-loop_NTPase"/>
</dbReference>
<comment type="caution">
    <text evidence="13">The sequence shown here is derived from an EMBL/GenBank/DDBJ whole genome shotgun (WGS) entry which is preliminary data.</text>
</comment>
<feature type="domain" description="ABC transporter" evidence="11">
    <location>
        <begin position="346"/>
        <end position="537"/>
    </location>
</feature>
<evidence type="ECO:0000256" key="7">
    <source>
        <dbReference type="ARBA" id="ARBA00022840"/>
    </source>
</evidence>